<dbReference type="Gene3D" id="3.40.920.10">
    <property type="entry name" value="Pyruvate-ferredoxin oxidoreductase, PFOR, domain III"/>
    <property type="match status" value="1"/>
</dbReference>
<dbReference type="Gene3D" id="3.40.50.920">
    <property type="match status" value="1"/>
</dbReference>
<feature type="domain" description="Pyruvate flavodoxin/ferredoxin oxidoreductase pyrimidine binding" evidence="3">
    <location>
        <begin position="262"/>
        <end position="471"/>
    </location>
</feature>
<keyword evidence="1 4" id="KW-0560">Oxidoreductase</keyword>
<dbReference type="CDD" id="cd07034">
    <property type="entry name" value="TPP_PYR_PFOR_IOR-alpha_like"/>
    <property type="match status" value="1"/>
</dbReference>
<dbReference type="FunFam" id="3.40.50.970:FF:000022">
    <property type="entry name" value="2-oxoglutarate ferredoxin oxidoreductase alpha subunit"/>
    <property type="match status" value="1"/>
</dbReference>
<evidence type="ECO:0000259" key="2">
    <source>
        <dbReference type="Pfam" id="PF01558"/>
    </source>
</evidence>
<dbReference type="InterPro" id="IPR002880">
    <property type="entry name" value="Pyrv_Fd/Flavodoxin_OxRdtase_N"/>
</dbReference>
<feature type="domain" description="Pyruvate/ketoisovalerate oxidoreductase catalytic" evidence="2">
    <location>
        <begin position="21"/>
        <end position="211"/>
    </location>
</feature>
<accession>A0A653AHK6</accession>
<dbReference type="EMBL" id="UPXZ01000037">
    <property type="protein sequence ID" value="VBB47547.1"/>
    <property type="molecule type" value="Genomic_DNA"/>
</dbReference>
<evidence type="ECO:0000259" key="3">
    <source>
        <dbReference type="Pfam" id="PF01855"/>
    </source>
</evidence>
<dbReference type="AlphaFoldDB" id="A0A653AHK6"/>
<dbReference type="GO" id="GO:0006979">
    <property type="term" value="P:response to oxidative stress"/>
    <property type="evidence" value="ECO:0007669"/>
    <property type="project" value="TreeGrafter"/>
</dbReference>
<protein>
    <submittedName>
        <fullName evidence="4">2-oxoglutarate oxidoreductase subunit KorA</fullName>
        <ecNumber evidence="4">1.2.-.-</ecNumber>
    </submittedName>
</protein>
<name>A0A653AHK6_9BACT</name>
<dbReference type="EC" id="1.2.-.-" evidence="4"/>
<dbReference type="InterPro" id="IPR002869">
    <property type="entry name" value="Pyrv_flavodox_OxRed_cen"/>
</dbReference>
<dbReference type="Pfam" id="PF01855">
    <property type="entry name" value="POR_N"/>
    <property type="match status" value="1"/>
</dbReference>
<reference evidence="4" key="1">
    <citation type="submission" date="2018-07" db="EMBL/GenBank/DDBJ databases">
        <authorList>
            <consortium name="Genoscope - CEA"/>
            <person name="William W."/>
        </authorList>
    </citation>
    <scope>NUCLEOTIDE SEQUENCE</scope>
    <source>
        <strain evidence="4">IK1</strain>
    </source>
</reference>
<proteinExistence type="predicted"/>
<dbReference type="Gene3D" id="3.40.50.970">
    <property type="match status" value="1"/>
</dbReference>
<dbReference type="InterPro" id="IPR050722">
    <property type="entry name" value="Pyruvate:ferred/Flavod_OxRd"/>
</dbReference>
<dbReference type="NCBIfam" id="TIGR03710">
    <property type="entry name" value="OAFO_sf"/>
    <property type="match status" value="1"/>
</dbReference>
<dbReference type="PANTHER" id="PTHR32154:SF20">
    <property type="entry name" value="2-OXOGLUTARATE OXIDOREDUCTASE SUBUNIT KORA"/>
    <property type="match status" value="1"/>
</dbReference>
<evidence type="ECO:0000313" key="4">
    <source>
        <dbReference type="EMBL" id="VBB47547.1"/>
    </source>
</evidence>
<dbReference type="GO" id="GO:0016903">
    <property type="term" value="F:oxidoreductase activity, acting on the aldehyde or oxo group of donors"/>
    <property type="evidence" value="ECO:0007669"/>
    <property type="project" value="InterPro"/>
</dbReference>
<gene>
    <name evidence="4" type="primary">korA</name>
    <name evidence="4" type="ORF">TRIP_D420268</name>
</gene>
<dbReference type="SUPFAM" id="SSF52922">
    <property type="entry name" value="TK C-terminal domain-like"/>
    <property type="match status" value="1"/>
</dbReference>
<dbReference type="SUPFAM" id="SSF53323">
    <property type="entry name" value="Pyruvate-ferredoxin oxidoreductase, PFOR, domain III"/>
    <property type="match status" value="1"/>
</dbReference>
<dbReference type="SUPFAM" id="SSF52518">
    <property type="entry name" value="Thiamin diphosphate-binding fold (THDP-binding)"/>
    <property type="match status" value="1"/>
</dbReference>
<dbReference type="PANTHER" id="PTHR32154">
    <property type="entry name" value="PYRUVATE-FLAVODOXIN OXIDOREDUCTASE-RELATED"/>
    <property type="match status" value="1"/>
</dbReference>
<dbReference type="InterPro" id="IPR029061">
    <property type="entry name" value="THDP-binding"/>
</dbReference>
<dbReference type="InterPro" id="IPR022367">
    <property type="entry name" value="2-oxoacid/accept_OxRdtase_asu"/>
</dbReference>
<dbReference type="Pfam" id="PF01558">
    <property type="entry name" value="POR"/>
    <property type="match status" value="1"/>
</dbReference>
<dbReference type="InterPro" id="IPR019752">
    <property type="entry name" value="Pyrv/ketoisovalerate_OxRed_cat"/>
</dbReference>
<evidence type="ECO:0000256" key="1">
    <source>
        <dbReference type="ARBA" id="ARBA00023002"/>
    </source>
</evidence>
<organism evidence="4">
    <name type="scientific">uncultured Paludibacter sp</name>
    <dbReference type="NCBI Taxonomy" id="497635"/>
    <lineage>
        <taxon>Bacteria</taxon>
        <taxon>Pseudomonadati</taxon>
        <taxon>Bacteroidota</taxon>
        <taxon>Bacteroidia</taxon>
        <taxon>Bacteroidales</taxon>
        <taxon>Paludibacteraceae</taxon>
        <taxon>Paludibacter</taxon>
        <taxon>environmental samples</taxon>
    </lineage>
</organism>
<sequence>MENITIKELENVVVRFSGDSGDGMQLTGTLFSNISAILGNEISTFPDYPSEIRAPQGTLGGVSGFQVHLGSGKIYTPGDDADVLVVMNPAALKVNVNGVKKNGVIIFDEDAFQKSGYEKAGFLTENPFEELAISNTIQLIPVQLTTLTQKSLEGYDLDNKSIVRSKNMFALGLVCWLFNRPIDDAVHFLSNKFRKKPDILQANVKVLTDGYNYGHNLHLTVSTYQIEKSEETEKGVYTSISGNTATAYGLIAAAEKAGLQLFLGSYPITPASDIMHELSLRRDLGIKVVQAEDEIAGITTALGASFAGSLAATNTSGPGLALKSEAIGLAVMAELPLVIIDVQRSGPSTGMPTKTEQTDLLQALYGRNGESPVAVIAPGTPDDCFHYTYMASKIALEHMTPVIVLTDAFLGNGTSLWKLPKLAELPEINPNYVKDGMQGCKVTARDEKTKVRYWAIPGTAGFEHRNGGLEKDYYKGSISTDPVNHQLMVDTRAAKIKNISEFIPELSVYGSLDADLLVVGWGGTRGHLMSAVNQIIKDGKKVALAHFNYINPLPKNTSEVFKKYKKILVCELNSGQFATYLRSQVPGVDITQYNKVQGQPFTVSELVEKFETILNLD</sequence>
<dbReference type="InterPro" id="IPR009014">
    <property type="entry name" value="Transketo_C/PFOR_II"/>
</dbReference>